<dbReference type="Proteomes" id="UP001295423">
    <property type="component" value="Unassembled WGS sequence"/>
</dbReference>
<evidence type="ECO:0008006" key="5">
    <source>
        <dbReference type="Google" id="ProtNLM"/>
    </source>
</evidence>
<feature type="domain" description="Arrestin C-terminal-like" evidence="2">
    <location>
        <begin position="183"/>
        <end position="343"/>
    </location>
</feature>
<evidence type="ECO:0000259" key="2">
    <source>
        <dbReference type="Pfam" id="PF02752"/>
    </source>
</evidence>
<proteinExistence type="predicted"/>
<dbReference type="InterPro" id="IPR014752">
    <property type="entry name" value="Arrestin-like_C"/>
</dbReference>
<sequence>MGNTPITIGVETDKTGYTAGSTLHGKVYLSISSRQSTGVAAQVLQLRLLGRESAVVHHTSTSDSNTDNHYERSSHTFFQVDYPLYSFVNQRAPSGQYEYPFQFNLPPNLPSTMKARDGESTCEVEYELIATLVQPGGGGIFQGHPNGKKTISVWSTTVEPADSSVQHPEDNIPVNGCCCFQKGNMLLESCVDKTIVKHNDMVQVQFKCQNNSSLDVESVKIQLEQIIQWTCNSRSKKVRRILDKLEVDSRRYPELEPTVPKSGLWCCFGVGGGRTGGSHSYAQLNTNSNTTSNSSQDYHTFHLRIPENANDTYQGNAVSIQHVLSVVLVSNGCCNSNPESATTMQLFKSFSNGDNKTSEHTPAMVATSAQQDILSFDSTNNNTADAAPVFATAELAPATEVQTLPSDWNAQTAQVVEIPMAEAMLVEPSAPPMFK</sequence>
<dbReference type="SUPFAM" id="SSF81296">
    <property type="entry name" value="E set domains"/>
    <property type="match status" value="2"/>
</dbReference>
<organism evidence="3 4">
    <name type="scientific">Cylindrotheca closterium</name>
    <dbReference type="NCBI Taxonomy" id="2856"/>
    <lineage>
        <taxon>Eukaryota</taxon>
        <taxon>Sar</taxon>
        <taxon>Stramenopiles</taxon>
        <taxon>Ochrophyta</taxon>
        <taxon>Bacillariophyta</taxon>
        <taxon>Bacillariophyceae</taxon>
        <taxon>Bacillariophycidae</taxon>
        <taxon>Bacillariales</taxon>
        <taxon>Bacillariaceae</taxon>
        <taxon>Cylindrotheca</taxon>
    </lineage>
</organism>
<dbReference type="InterPro" id="IPR011021">
    <property type="entry name" value="Arrestin-like_N"/>
</dbReference>
<evidence type="ECO:0000313" key="4">
    <source>
        <dbReference type="Proteomes" id="UP001295423"/>
    </source>
</evidence>
<evidence type="ECO:0000259" key="1">
    <source>
        <dbReference type="Pfam" id="PF00339"/>
    </source>
</evidence>
<dbReference type="PANTHER" id="PTHR11188:SF17">
    <property type="entry name" value="FI21816P1"/>
    <property type="match status" value="1"/>
</dbReference>
<dbReference type="AlphaFoldDB" id="A0AAD2FU14"/>
<reference evidence="3" key="1">
    <citation type="submission" date="2023-08" db="EMBL/GenBank/DDBJ databases">
        <authorList>
            <person name="Audoor S."/>
            <person name="Bilcke G."/>
        </authorList>
    </citation>
    <scope>NUCLEOTIDE SEQUENCE</scope>
</reference>
<dbReference type="GO" id="GO:0005737">
    <property type="term" value="C:cytoplasm"/>
    <property type="evidence" value="ECO:0007669"/>
    <property type="project" value="TreeGrafter"/>
</dbReference>
<accession>A0AAD2FU14</accession>
<evidence type="ECO:0000313" key="3">
    <source>
        <dbReference type="EMBL" id="CAJ1953015.1"/>
    </source>
</evidence>
<protein>
    <recommendedName>
        <fullName evidence="5">Arrestin-like N-terminal domain-containing protein</fullName>
    </recommendedName>
</protein>
<name>A0AAD2FU14_9STRA</name>
<dbReference type="EMBL" id="CAKOGP040001814">
    <property type="protein sequence ID" value="CAJ1953015.1"/>
    <property type="molecule type" value="Genomic_DNA"/>
</dbReference>
<dbReference type="Gene3D" id="2.60.40.640">
    <property type="match status" value="2"/>
</dbReference>
<dbReference type="Pfam" id="PF02752">
    <property type="entry name" value="Arrestin_C"/>
    <property type="match status" value="1"/>
</dbReference>
<dbReference type="GO" id="GO:0015031">
    <property type="term" value="P:protein transport"/>
    <property type="evidence" value="ECO:0007669"/>
    <property type="project" value="TreeGrafter"/>
</dbReference>
<dbReference type="PANTHER" id="PTHR11188">
    <property type="entry name" value="ARRESTIN DOMAIN CONTAINING PROTEIN"/>
    <property type="match status" value="1"/>
</dbReference>
<gene>
    <name evidence="3" type="ORF">CYCCA115_LOCUS13830</name>
</gene>
<dbReference type="InterPro" id="IPR014756">
    <property type="entry name" value="Ig_E-set"/>
</dbReference>
<keyword evidence="4" id="KW-1185">Reference proteome</keyword>
<comment type="caution">
    <text evidence="3">The sequence shown here is derived from an EMBL/GenBank/DDBJ whole genome shotgun (WGS) entry which is preliminary data.</text>
</comment>
<feature type="domain" description="Arrestin-like N-terminal" evidence="1">
    <location>
        <begin position="11"/>
        <end position="136"/>
    </location>
</feature>
<dbReference type="InterPro" id="IPR050357">
    <property type="entry name" value="Arrestin_domain-protein"/>
</dbReference>
<dbReference type="Pfam" id="PF00339">
    <property type="entry name" value="Arrestin_N"/>
    <property type="match status" value="1"/>
</dbReference>
<dbReference type="InterPro" id="IPR011022">
    <property type="entry name" value="Arrestin_C-like"/>
</dbReference>